<dbReference type="AlphaFoldDB" id="A0A2N5V4L1"/>
<dbReference type="Proteomes" id="UP000235388">
    <property type="component" value="Unassembled WGS sequence"/>
</dbReference>
<protein>
    <submittedName>
        <fullName evidence="1">Uncharacterized protein</fullName>
    </submittedName>
</protein>
<evidence type="ECO:0000313" key="1">
    <source>
        <dbReference type="EMBL" id="PLW44939.1"/>
    </source>
</evidence>
<proteinExistence type="predicted"/>
<accession>A0A2N5V4L1</accession>
<comment type="caution">
    <text evidence="1">The sequence shown here is derived from an EMBL/GenBank/DDBJ whole genome shotgun (WGS) entry which is preliminary data.</text>
</comment>
<name>A0A2N5V4L1_9BASI</name>
<keyword evidence="2" id="KW-1185">Reference proteome</keyword>
<dbReference type="EMBL" id="PGCJ01000132">
    <property type="protein sequence ID" value="PLW44939.1"/>
    <property type="molecule type" value="Genomic_DNA"/>
</dbReference>
<gene>
    <name evidence="1" type="ORF">PCANC_13495</name>
</gene>
<evidence type="ECO:0000313" key="2">
    <source>
        <dbReference type="Proteomes" id="UP000235388"/>
    </source>
</evidence>
<reference evidence="1 2" key="1">
    <citation type="submission" date="2017-11" db="EMBL/GenBank/DDBJ databases">
        <title>De novo assembly and phasing of dikaryotic genomes from two isolates of Puccinia coronata f. sp. avenae, the causal agent of oat crown rust.</title>
        <authorList>
            <person name="Miller M.E."/>
            <person name="Zhang Y."/>
            <person name="Omidvar V."/>
            <person name="Sperschneider J."/>
            <person name="Schwessinger B."/>
            <person name="Raley C."/>
            <person name="Palmer J.M."/>
            <person name="Garnica D."/>
            <person name="Upadhyaya N."/>
            <person name="Rathjen J."/>
            <person name="Taylor J.M."/>
            <person name="Park R.F."/>
            <person name="Dodds P.N."/>
            <person name="Hirsch C.D."/>
            <person name="Kianian S.F."/>
            <person name="Figueroa M."/>
        </authorList>
    </citation>
    <scope>NUCLEOTIDE SEQUENCE [LARGE SCALE GENOMIC DNA]</scope>
    <source>
        <strain evidence="1">12NC29</strain>
    </source>
</reference>
<sequence>MSRWARPNASPIICHLPMAASSPTPPPKGTSPGNNVYLLTELVPAQRAGLPRWAGTNSVNLLTKLVPAQQAGKPAGWAGTSLMVNQGALWKANPGGSRAQGQLELAAHKGMTSGLSSVKVLSFLIKKYYHS</sequence>
<organism evidence="1 2">
    <name type="scientific">Puccinia coronata f. sp. avenae</name>
    <dbReference type="NCBI Taxonomy" id="200324"/>
    <lineage>
        <taxon>Eukaryota</taxon>
        <taxon>Fungi</taxon>
        <taxon>Dikarya</taxon>
        <taxon>Basidiomycota</taxon>
        <taxon>Pucciniomycotina</taxon>
        <taxon>Pucciniomycetes</taxon>
        <taxon>Pucciniales</taxon>
        <taxon>Pucciniaceae</taxon>
        <taxon>Puccinia</taxon>
    </lineage>
</organism>